<evidence type="ECO:0000313" key="2">
    <source>
        <dbReference type="EMBL" id="WCL93620.1"/>
    </source>
</evidence>
<dbReference type="Proteomes" id="UP000001426">
    <property type="component" value="Chromosome"/>
</dbReference>
<feature type="domain" description="Antitoxin FitA-like ribbon-helix-helix" evidence="1">
    <location>
        <begin position="2"/>
        <end position="38"/>
    </location>
</feature>
<dbReference type="GeneID" id="66894545"/>
<reference evidence="2 3" key="1">
    <citation type="journal article" date="2004" name="Nat. Biotechnol.">
        <title>Complete genome sequence of the metabolically versatile photosynthetic bacterium Rhodopseudomonas palustris.</title>
        <authorList>
            <person name="Larimer F.W."/>
            <person name="Chain P."/>
            <person name="Hauser L."/>
            <person name="Lamerdin J."/>
            <person name="Malfatti S."/>
            <person name="Do L."/>
            <person name="Land M.L."/>
            <person name="Pelletier D.A."/>
            <person name="Beatty J.T."/>
            <person name="Lang A.S."/>
            <person name="Tabita F.R."/>
            <person name="Gibson J.L."/>
            <person name="Hanson T.E."/>
            <person name="Bobst C."/>
            <person name="Torres J.L."/>
            <person name="Peres C."/>
            <person name="Harrison F.H."/>
            <person name="Gibson J."/>
            <person name="Harwood C.S."/>
        </authorList>
    </citation>
    <scope>NUCLEOTIDE SEQUENCE [LARGE SCALE GENOMIC DNA]</scope>
    <source>
        <strain evidence="3">ATCC BAA-98 / CGA009</strain>
    </source>
</reference>
<dbReference type="GO" id="GO:0006355">
    <property type="term" value="P:regulation of DNA-templated transcription"/>
    <property type="evidence" value="ECO:0007669"/>
    <property type="project" value="InterPro"/>
</dbReference>
<dbReference type="KEGG" id="rpa:TX73_017855"/>
<dbReference type="EMBL" id="CP116810">
    <property type="protein sequence ID" value="WCL93620.1"/>
    <property type="molecule type" value="Genomic_DNA"/>
</dbReference>
<proteinExistence type="predicted"/>
<dbReference type="SUPFAM" id="SSF47598">
    <property type="entry name" value="Ribbon-helix-helix"/>
    <property type="match status" value="1"/>
</dbReference>
<gene>
    <name evidence="2" type="ORF">TX73_017855</name>
</gene>
<protein>
    <recommendedName>
        <fullName evidence="1">Antitoxin FitA-like ribbon-helix-helix domain-containing protein</fullName>
    </recommendedName>
</protein>
<keyword evidence="3" id="KW-1185">Reference proteome</keyword>
<dbReference type="Pfam" id="PF22513">
    <property type="entry name" value="FitA-like_RHH"/>
    <property type="match status" value="1"/>
</dbReference>
<organism evidence="2 3">
    <name type="scientific">Rhodopseudomonas palustris (strain ATCC BAA-98 / CGA009)</name>
    <dbReference type="NCBI Taxonomy" id="258594"/>
    <lineage>
        <taxon>Bacteria</taxon>
        <taxon>Pseudomonadati</taxon>
        <taxon>Pseudomonadota</taxon>
        <taxon>Alphaproteobacteria</taxon>
        <taxon>Hyphomicrobiales</taxon>
        <taxon>Nitrobacteraceae</taxon>
        <taxon>Rhodopseudomonas</taxon>
    </lineage>
</organism>
<accession>A0AAE9Y1E8</accession>
<sequence length="75" mass="8752">MAEVVIPDVAEETIAIYRERARLHGRSLEEELRDLLESHRPFSRAERAALSRRFLSEYPDVQPSLTAEERREGLM</sequence>
<evidence type="ECO:0000259" key="1">
    <source>
        <dbReference type="Pfam" id="PF22513"/>
    </source>
</evidence>
<evidence type="ECO:0000313" key="3">
    <source>
        <dbReference type="Proteomes" id="UP000001426"/>
    </source>
</evidence>
<name>A0AAE9Y1E8_RHOPA</name>
<dbReference type="RefSeq" id="WP_042441641.1">
    <property type="nucleotide sequence ID" value="NZ_CP116810.1"/>
</dbReference>
<dbReference type="InterPro" id="IPR053853">
    <property type="entry name" value="FitA-like_RHH"/>
</dbReference>
<dbReference type="InterPro" id="IPR010985">
    <property type="entry name" value="Ribbon_hlx_hlx"/>
</dbReference>
<dbReference type="AlphaFoldDB" id="A0AAE9Y1E8"/>